<dbReference type="InterPro" id="IPR029057">
    <property type="entry name" value="PRTase-like"/>
</dbReference>
<evidence type="ECO:0000313" key="1">
    <source>
        <dbReference type="EMBL" id="GIH43597.1"/>
    </source>
</evidence>
<name>A0ABQ4G979_9ACTN</name>
<protein>
    <recommendedName>
        <fullName evidence="3">Phosphoribosyltransferase domain-containing protein</fullName>
    </recommendedName>
</protein>
<reference evidence="1 2" key="1">
    <citation type="submission" date="2021-01" db="EMBL/GenBank/DDBJ databases">
        <title>Whole genome shotgun sequence of Microbispora corallina NBRC 16416.</title>
        <authorList>
            <person name="Komaki H."/>
            <person name="Tamura T."/>
        </authorList>
    </citation>
    <scope>NUCLEOTIDE SEQUENCE [LARGE SCALE GENOMIC DNA]</scope>
    <source>
        <strain evidence="1 2">NBRC 16416</strain>
    </source>
</reference>
<dbReference type="RefSeq" id="WP_204060680.1">
    <property type="nucleotide sequence ID" value="NZ_BAAAGP010000032.1"/>
</dbReference>
<dbReference type="InterPro" id="IPR051910">
    <property type="entry name" value="ComF/GntX_DNA_util-trans"/>
</dbReference>
<dbReference type="PANTHER" id="PTHR47505">
    <property type="entry name" value="DNA UTILIZATION PROTEIN YHGH"/>
    <property type="match status" value="1"/>
</dbReference>
<evidence type="ECO:0000313" key="2">
    <source>
        <dbReference type="Proteomes" id="UP000603904"/>
    </source>
</evidence>
<evidence type="ECO:0008006" key="3">
    <source>
        <dbReference type="Google" id="ProtNLM"/>
    </source>
</evidence>
<comment type="caution">
    <text evidence="1">The sequence shown here is derived from an EMBL/GenBank/DDBJ whole genome shotgun (WGS) entry which is preliminary data.</text>
</comment>
<dbReference type="Gene3D" id="3.40.50.2020">
    <property type="match status" value="1"/>
</dbReference>
<gene>
    <name evidence="1" type="ORF">Mco01_65970</name>
</gene>
<sequence length="307" mass="30537">MLAAMLDLVLPPRCAGCGEPGSVTCRVCATGLSRDPEPRPPHPPPDGLPECWSGTTYEGAARRVILAYKERGRTSLAPFLGACLAATALAALRSPGGPSGPGVPVAAGIAGAIGGARRPGPIAGPALRPLEPSGPVARAGSFGPVVPFRAAGPVVLVPVPSARAATRRRGHDPVRALATVAARELSGRGVPAVAVPLLRQARRVADQAGLSAAQRAANLSGAFQAAPGVAALHAPPHARAEAAVGGRGGEPVVVLVDDVVTTGTTLAEAARAITAAGVPVPLAITVAATPRRAATRRGVGRANHYAA</sequence>
<dbReference type="EMBL" id="BOOC01000042">
    <property type="protein sequence ID" value="GIH43597.1"/>
    <property type="molecule type" value="Genomic_DNA"/>
</dbReference>
<dbReference type="Proteomes" id="UP000603904">
    <property type="component" value="Unassembled WGS sequence"/>
</dbReference>
<proteinExistence type="predicted"/>
<dbReference type="PANTHER" id="PTHR47505:SF1">
    <property type="entry name" value="DNA UTILIZATION PROTEIN YHGH"/>
    <property type="match status" value="1"/>
</dbReference>
<keyword evidence="2" id="KW-1185">Reference proteome</keyword>
<accession>A0ABQ4G979</accession>
<organism evidence="1 2">
    <name type="scientific">Microbispora corallina</name>
    <dbReference type="NCBI Taxonomy" id="83302"/>
    <lineage>
        <taxon>Bacteria</taxon>
        <taxon>Bacillati</taxon>
        <taxon>Actinomycetota</taxon>
        <taxon>Actinomycetes</taxon>
        <taxon>Streptosporangiales</taxon>
        <taxon>Streptosporangiaceae</taxon>
        <taxon>Microbispora</taxon>
    </lineage>
</organism>
<dbReference type="SUPFAM" id="SSF53271">
    <property type="entry name" value="PRTase-like"/>
    <property type="match status" value="1"/>
</dbReference>